<evidence type="ECO:0000259" key="4">
    <source>
        <dbReference type="PROSITE" id="PS50404"/>
    </source>
</evidence>
<protein>
    <recommendedName>
        <fullName evidence="1">glutathione transferase</fullName>
        <ecNumber evidence="1">2.5.1.18</ecNumber>
    </recommendedName>
</protein>
<gene>
    <name evidence="6" type="ORF">BVC80_8041g3</name>
</gene>
<reference evidence="6 7" key="1">
    <citation type="journal article" date="2017" name="Mol. Plant">
        <title>The Genome of Medicinal Plant Macleaya cordata Provides New Insights into Benzylisoquinoline Alkaloids Metabolism.</title>
        <authorList>
            <person name="Liu X."/>
            <person name="Liu Y."/>
            <person name="Huang P."/>
            <person name="Ma Y."/>
            <person name="Qing Z."/>
            <person name="Tang Q."/>
            <person name="Cao H."/>
            <person name="Cheng P."/>
            <person name="Zheng Y."/>
            <person name="Yuan Z."/>
            <person name="Zhou Y."/>
            <person name="Liu J."/>
            <person name="Tang Z."/>
            <person name="Zhuo Y."/>
            <person name="Zhang Y."/>
            <person name="Yu L."/>
            <person name="Huang J."/>
            <person name="Yang P."/>
            <person name="Peng Q."/>
            <person name="Zhang J."/>
            <person name="Jiang W."/>
            <person name="Zhang Z."/>
            <person name="Lin K."/>
            <person name="Ro D.K."/>
            <person name="Chen X."/>
            <person name="Xiong X."/>
            <person name="Shang Y."/>
            <person name="Huang S."/>
            <person name="Zeng J."/>
        </authorList>
    </citation>
    <scope>NUCLEOTIDE SEQUENCE [LARGE SCALE GENOMIC DNA]</scope>
    <source>
        <strain evidence="7">cv. BLH2017</strain>
        <tissue evidence="6">Root</tissue>
    </source>
</reference>
<evidence type="ECO:0000313" key="7">
    <source>
        <dbReference type="Proteomes" id="UP000195402"/>
    </source>
</evidence>
<feature type="domain" description="GST C-terminal" evidence="5">
    <location>
        <begin position="84"/>
        <end position="215"/>
    </location>
</feature>
<dbReference type="Pfam" id="PF00043">
    <property type="entry name" value="GST_C"/>
    <property type="match status" value="2"/>
</dbReference>
<dbReference type="Proteomes" id="UP000195402">
    <property type="component" value="Unassembled WGS sequence"/>
</dbReference>
<dbReference type="OMA" id="CASYIAF"/>
<dbReference type="SFLD" id="SFLDG01152">
    <property type="entry name" value="Main.3:_Omega-_and_Tau-like"/>
    <property type="match status" value="2"/>
</dbReference>
<dbReference type="InterPro" id="IPR045074">
    <property type="entry name" value="GST_C_Tau"/>
</dbReference>
<dbReference type="SFLD" id="SFLDS00019">
    <property type="entry name" value="Glutathione_Transferase_(cytos"/>
    <property type="match status" value="2"/>
</dbReference>
<dbReference type="PROSITE" id="PS50404">
    <property type="entry name" value="GST_NTER"/>
    <property type="match status" value="2"/>
</dbReference>
<dbReference type="SUPFAM" id="SSF52833">
    <property type="entry name" value="Thioredoxin-like"/>
    <property type="match status" value="2"/>
</dbReference>
<dbReference type="SFLD" id="SFLDG00358">
    <property type="entry name" value="Main_(cytGST)"/>
    <property type="match status" value="2"/>
</dbReference>
<dbReference type="InterPro" id="IPR040079">
    <property type="entry name" value="Glutathione_S-Trfase"/>
</dbReference>
<evidence type="ECO:0000256" key="1">
    <source>
        <dbReference type="ARBA" id="ARBA00012452"/>
    </source>
</evidence>
<comment type="catalytic activity">
    <reaction evidence="3">
        <text>RX + glutathione = an S-substituted glutathione + a halide anion + H(+)</text>
        <dbReference type="Rhea" id="RHEA:16437"/>
        <dbReference type="ChEBI" id="CHEBI:15378"/>
        <dbReference type="ChEBI" id="CHEBI:16042"/>
        <dbReference type="ChEBI" id="CHEBI:17792"/>
        <dbReference type="ChEBI" id="CHEBI:57925"/>
        <dbReference type="ChEBI" id="CHEBI:90779"/>
        <dbReference type="EC" id="2.5.1.18"/>
    </reaction>
</comment>
<accession>A0A200QEI9</accession>
<dbReference type="InParanoid" id="A0A200QEI9"/>
<dbReference type="AlphaFoldDB" id="A0A200QEI9"/>
<keyword evidence="7" id="KW-1185">Reference proteome</keyword>
<feature type="domain" description="GST N-terminal" evidence="4">
    <location>
        <begin position="225"/>
        <end position="304"/>
    </location>
</feature>
<dbReference type="OrthoDB" id="4951845at2759"/>
<dbReference type="InterPro" id="IPR004046">
    <property type="entry name" value="GST_C"/>
</dbReference>
<evidence type="ECO:0000256" key="3">
    <source>
        <dbReference type="ARBA" id="ARBA00047960"/>
    </source>
</evidence>
<evidence type="ECO:0000259" key="5">
    <source>
        <dbReference type="PROSITE" id="PS50405"/>
    </source>
</evidence>
<comment type="caution">
    <text evidence="6">The sequence shown here is derived from an EMBL/GenBank/DDBJ whole genome shotgun (WGS) entry which is preliminary data.</text>
</comment>
<dbReference type="Gene3D" id="1.20.1050.10">
    <property type="match status" value="2"/>
</dbReference>
<dbReference type="Pfam" id="PF02798">
    <property type="entry name" value="GST_N"/>
    <property type="match status" value="2"/>
</dbReference>
<keyword evidence="2 6" id="KW-0808">Transferase</keyword>
<dbReference type="EMBL" id="MVGT01002245">
    <property type="protein sequence ID" value="OVA08852.1"/>
    <property type="molecule type" value="Genomic_DNA"/>
</dbReference>
<dbReference type="PANTHER" id="PTHR11260:SF683">
    <property type="entry name" value="GLUTATHIONE TRANSFERASE"/>
    <property type="match status" value="1"/>
</dbReference>
<feature type="domain" description="GST C-terminal" evidence="5">
    <location>
        <begin position="313"/>
        <end position="444"/>
    </location>
</feature>
<dbReference type="FunFam" id="3.40.30.10:FF:000014">
    <property type="entry name" value="Tau class glutathione S-transferase"/>
    <property type="match status" value="1"/>
</dbReference>
<dbReference type="Gene3D" id="3.40.30.10">
    <property type="entry name" value="Glutaredoxin"/>
    <property type="match status" value="2"/>
</dbReference>
<feature type="domain" description="GST N-terminal" evidence="4">
    <location>
        <begin position="1"/>
        <end position="75"/>
    </location>
</feature>
<proteinExistence type="predicted"/>
<dbReference type="GO" id="GO:0006749">
    <property type="term" value="P:glutathione metabolic process"/>
    <property type="evidence" value="ECO:0007669"/>
    <property type="project" value="InterPro"/>
</dbReference>
<evidence type="ECO:0000256" key="2">
    <source>
        <dbReference type="ARBA" id="ARBA00022679"/>
    </source>
</evidence>
<dbReference type="GO" id="GO:0004364">
    <property type="term" value="F:glutathione transferase activity"/>
    <property type="evidence" value="ECO:0007669"/>
    <property type="project" value="UniProtKB-EC"/>
</dbReference>
<dbReference type="PROSITE" id="PS50405">
    <property type="entry name" value="GST_CTER"/>
    <property type="match status" value="2"/>
</dbReference>
<organism evidence="6 7">
    <name type="scientific">Macleaya cordata</name>
    <name type="common">Five-seeded plume-poppy</name>
    <name type="synonym">Bocconia cordata</name>
    <dbReference type="NCBI Taxonomy" id="56857"/>
    <lineage>
        <taxon>Eukaryota</taxon>
        <taxon>Viridiplantae</taxon>
        <taxon>Streptophyta</taxon>
        <taxon>Embryophyta</taxon>
        <taxon>Tracheophyta</taxon>
        <taxon>Spermatophyta</taxon>
        <taxon>Magnoliopsida</taxon>
        <taxon>Ranunculales</taxon>
        <taxon>Papaveraceae</taxon>
        <taxon>Papaveroideae</taxon>
        <taxon>Macleaya</taxon>
    </lineage>
</organism>
<dbReference type="STRING" id="56857.A0A200QEI9"/>
<dbReference type="InterPro" id="IPR010987">
    <property type="entry name" value="Glutathione-S-Trfase_C-like"/>
</dbReference>
<name>A0A200QEI9_MACCD</name>
<dbReference type="EC" id="2.5.1.18" evidence="1"/>
<dbReference type="InterPro" id="IPR004045">
    <property type="entry name" value="Glutathione_S-Trfase_N"/>
</dbReference>
<dbReference type="GO" id="GO:0009407">
    <property type="term" value="P:toxin catabolic process"/>
    <property type="evidence" value="ECO:0007669"/>
    <property type="project" value="UniProtKB-ARBA"/>
</dbReference>
<dbReference type="FunFam" id="1.20.1050.10:FF:000016">
    <property type="entry name" value="Glutathione S-transferase U9"/>
    <property type="match status" value="2"/>
</dbReference>
<dbReference type="CDD" id="cd03185">
    <property type="entry name" value="GST_C_Tau"/>
    <property type="match status" value="2"/>
</dbReference>
<dbReference type="SUPFAM" id="SSF47616">
    <property type="entry name" value="GST C-terminal domain-like"/>
    <property type="match status" value="2"/>
</dbReference>
<dbReference type="InterPro" id="IPR036282">
    <property type="entry name" value="Glutathione-S-Trfase_C_sf"/>
</dbReference>
<dbReference type="InterPro" id="IPR036249">
    <property type="entry name" value="Thioredoxin-like_sf"/>
</dbReference>
<dbReference type="GO" id="GO:0005737">
    <property type="term" value="C:cytoplasm"/>
    <property type="evidence" value="ECO:0007669"/>
    <property type="project" value="TreeGrafter"/>
</dbReference>
<evidence type="ECO:0000313" key="6">
    <source>
        <dbReference type="EMBL" id="OVA08852.1"/>
    </source>
</evidence>
<dbReference type="PANTHER" id="PTHR11260">
    <property type="entry name" value="GLUTATHIONE S-TRANSFERASE, GST, SUPERFAMILY, GST DOMAIN CONTAINING"/>
    <property type="match status" value="1"/>
</dbReference>
<sequence length="454" mass="51864">MIEKQCSYTHRVKLALKLKGVEYEYIEEDLSNKSSSLLLYNPIHKKVPVLVHNENPVAESVIILQYVDEAWTGGHQILPEASTHPYERAVIRFWSHFVDDKLGPSVGAVFQSVGEEQKAAVEQVHNYLKLLEDELENGFFKGRRFFGGEKIGLLDIVLGCGSYWLWVFEEVAGVKLVDSGTFPKFESWLRDFEEQEEVKETIPATDKLLEYAKGLRQMILMTVALSVKLFGSWASSYTHRVKLALKLKGVEYEYVEEDLSNKSSSLLLYSPIHKKVPVLVHNENQVAESVIILQYVDETWTCGHQILPESSTHSYERSLIRFWCHFVDDKLGPSVGAVFQSIGEEQKAAVEQVHNYLKLLEDELQNGFFKGRRFLGGEKIGLLDIVLGCGSYWLWVFEEVAGVKLVDSGTFPRFESWLRDFEDQMEAKETIPPTDKLLEYAKGLRQMILSQVKA</sequence>
<dbReference type="InterPro" id="IPR045073">
    <property type="entry name" value="Omega/Tau-like"/>
</dbReference>